<dbReference type="RefSeq" id="WP_141615529.1">
    <property type="nucleotide sequence ID" value="NZ_CP041253.1"/>
</dbReference>
<feature type="domain" description="Transport-associated OB type 1" evidence="1">
    <location>
        <begin position="70"/>
        <end position="131"/>
    </location>
</feature>
<sequence>MNRLTGHIKDITSSEQMSIVTILLKGQIEMQSLIIDTSSSAPYLKEGTQIQVLFKETEVIIGTSGHAGMSIENNIPGEILEIKRGKLLSRLSISTSCGNLVALISTQSATSLELTLNMPIQAMVKSNEVILSPT</sequence>
<dbReference type="OrthoDB" id="8719578at2"/>
<evidence type="ECO:0000259" key="1">
    <source>
        <dbReference type="Pfam" id="PF03459"/>
    </source>
</evidence>
<dbReference type="EMBL" id="CP041253">
    <property type="protein sequence ID" value="QDH80295.1"/>
    <property type="molecule type" value="Genomic_DNA"/>
</dbReference>
<proteinExistence type="predicted"/>
<accession>A0A514CKD0</accession>
<dbReference type="InterPro" id="IPR008995">
    <property type="entry name" value="Mo/tungstate-bd_C_term_dom"/>
</dbReference>
<organism evidence="2 3">
    <name type="scientific">Echinicola soli</name>
    <dbReference type="NCBI Taxonomy" id="2591634"/>
    <lineage>
        <taxon>Bacteria</taxon>
        <taxon>Pseudomonadati</taxon>
        <taxon>Bacteroidota</taxon>
        <taxon>Cytophagia</taxon>
        <taxon>Cytophagales</taxon>
        <taxon>Cyclobacteriaceae</taxon>
        <taxon>Echinicola</taxon>
    </lineage>
</organism>
<reference evidence="2 3" key="1">
    <citation type="submission" date="2019-06" db="EMBL/GenBank/DDBJ databases">
        <title>Echinicola alkalisoli sp. nov. isolated from saline soil.</title>
        <authorList>
            <person name="Sun J.-Q."/>
            <person name="Xu L."/>
        </authorList>
    </citation>
    <scope>NUCLEOTIDE SEQUENCE [LARGE SCALE GENOMIC DNA]</scope>
    <source>
        <strain evidence="2 3">LN3S3</strain>
    </source>
</reference>
<gene>
    <name evidence="2" type="ORF">FKX85_15120</name>
</gene>
<dbReference type="AlphaFoldDB" id="A0A514CKD0"/>
<dbReference type="Pfam" id="PF03459">
    <property type="entry name" value="TOBE"/>
    <property type="match status" value="1"/>
</dbReference>
<dbReference type="Proteomes" id="UP000316614">
    <property type="component" value="Chromosome"/>
</dbReference>
<protein>
    <submittedName>
        <fullName evidence="2">Tobe domain protein</fullName>
    </submittedName>
</protein>
<keyword evidence="3" id="KW-1185">Reference proteome</keyword>
<evidence type="ECO:0000313" key="2">
    <source>
        <dbReference type="EMBL" id="QDH80295.1"/>
    </source>
</evidence>
<dbReference type="KEGG" id="echi:FKX85_15120"/>
<dbReference type="InterPro" id="IPR005116">
    <property type="entry name" value="Transp-assoc_OB_typ1"/>
</dbReference>
<evidence type="ECO:0000313" key="3">
    <source>
        <dbReference type="Proteomes" id="UP000316614"/>
    </source>
</evidence>
<dbReference type="Gene3D" id="2.40.50.100">
    <property type="match status" value="2"/>
</dbReference>
<dbReference type="SUPFAM" id="SSF50331">
    <property type="entry name" value="MOP-like"/>
    <property type="match status" value="1"/>
</dbReference>
<name>A0A514CKD0_9BACT</name>